<keyword evidence="4" id="KW-0175">Coiled coil</keyword>
<dbReference type="OMA" id="ICYININ"/>
<dbReference type="PANTHER" id="PTHR10971">
    <property type="entry name" value="MRNA EXPORT FACTOR AND BUB3"/>
    <property type="match status" value="1"/>
</dbReference>
<dbReference type="InParanoid" id="I7MIS9"/>
<feature type="region of interest" description="Disordered" evidence="5">
    <location>
        <begin position="1"/>
        <end position="61"/>
    </location>
</feature>
<keyword evidence="7" id="KW-1185">Reference proteome</keyword>
<reference evidence="7" key="1">
    <citation type="journal article" date="2006" name="PLoS Biol.">
        <title>Macronuclear genome sequence of the ciliate Tetrahymena thermophila, a model eukaryote.</title>
        <authorList>
            <person name="Eisen J.A."/>
            <person name="Coyne R.S."/>
            <person name="Wu M."/>
            <person name="Wu D."/>
            <person name="Thiagarajan M."/>
            <person name="Wortman J.R."/>
            <person name="Badger J.H."/>
            <person name="Ren Q."/>
            <person name="Amedeo P."/>
            <person name="Jones K.M."/>
            <person name="Tallon L.J."/>
            <person name="Delcher A.L."/>
            <person name="Salzberg S.L."/>
            <person name="Silva J.C."/>
            <person name="Haas B.J."/>
            <person name="Majoros W.H."/>
            <person name="Farzad M."/>
            <person name="Carlton J.M."/>
            <person name="Smith R.K. Jr."/>
            <person name="Garg J."/>
            <person name="Pearlman R.E."/>
            <person name="Karrer K.M."/>
            <person name="Sun L."/>
            <person name="Manning G."/>
            <person name="Elde N.C."/>
            <person name="Turkewitz A.P."/>
            <person name="Asai D.J."/>
            <person name="Wilkes D.E."/>
            <person name="Wang Y."/>
            <person name="Cai H."/>
            <person name="Collins K."/>
            <person name="Stewart B.A."/>
            <person name="Lee S.R."/>
            <person name="Wilamowska K."/>
            <person name="Weinberg Z."/>
            <person name="Ruzzo W.L."/>
            <person name="Wloga D."/>
            <person name="Gaertig J."/>
            <person name="Frankel J."/>
            <person name="Tsao C.-C."/>
            <person name="Gorovsky M.A."/>
            <person name="Keeling P.J."/>
            <person name="Waller R.F."/>
            <person name="Patron N.J."/>
            <person name="Cherry J.M."/>
            <person name="Stover N.A."/>
            <person name="Krieger C.J."/>
            <person name="del Toro C."/>
            <person name="Ryder H.F."/>
            <person name="Williamson S.C."/>
            <person name="Barbeau R.A."/>
            <person name="Hamilton E.P."/>
            <person name="Orias E."/>
        </authorList>
    </citation>
    <scope>NUCLEOTIDE SEQUENCE [LARGE SCALE GENOMIC DNA]</scope>
    <source>
        <strain evidence="7">SB210</strain>
    </source>
</reference>
<dbReference type="InterPro" id="IPR019775">
    <property type="entry name" value="WD40_repeat_CS"/>
</dbReference>
<evidence type="ECO:0000256" key="3">
    <source>
        <dbReference type="PROSITE-ProRule" id="PRU00221"/>
    </source>
</evidence>
<dbReference type="InterPro" id="IPR015943">
    <property type="entry name" value="WD40/YVTN_repeat-like_dom_sf"/>
</dbReference>
<organism evidence="6 7">
    <name type="scientific">Tetrahymena thermophila (strain SB210)</name>
    <dbReference type="NCBI Taxonomy" id="312017"/>
    <lineage>
        <taxon>Eukaryota</taxon>
        <taxon>Sar</taxon>
        <taxon>Alveolata</taxon>
        <taxon>Ciliophora</taxon>
        <taxon>Intramacronucleata</taxon>
        <taxon>Oligohymenophorea</taxon>
        <taxon>Hymenostomatida</taxon>
        <taxon>Tetrahymenina</taxon>
        <taxon>Tetrahymenidae</taxon>
        <taxon>Tetrahymena</taxon>
    </lineage>
</organism>
<dbReference type="HOGENOM" id="CLU_362299_0_0_1"/>
<dbReference type="SMART" id="SM00320">
    <property type="entry name" value="WD40"/>
    <property type="match status" value="6"/>
</dbReference>
<feature type="compositionally biased region" description="Polar residues" evidence="5">
    <location>
        <begin position="36"/>
        <end position="48"/>
    </location>
</feature>
<dbReference type="Gene3D" id="2.130.10.10">
    <property type="entry name" value="YVTN repeat-like/Quinoprotein amine dehydrogenase"/>
    <property type="match status" value="2"/>
</dbReference>
<dbReference type="PROSITE" id="PS50294">
    <property type="entry name" value="WD_REPEATS_REGION"/>
    <property type="match status" value="1"/>
</dbReference>
<dbReference type="GeneID" id="7839423"/>
<dbReference type="InterPro" id="IPR036322">
    <property type="entry name" value="WD40_repeat_dom_sf"/>
</dbReference>
<dbReference type="SUPFAM" id="SSF50978">
    <property type="entry name" value="WD40 repeat-like"/>
    <property type="match status" value="1"/>
</dbReference>
<sequence>MKKTQVTQKSEKSTTQIQPESKRSSIVNVATKKTDLQNTANKTASADNQVKKDSPPNSQIHTGRQLIDSLVNQQQEALKPIEIEKSLTELLGKFLHISCSQHKIREYDHICINKKCTFKNVISCSKCILQDEKHAIECKNDFNSLEKYVPLKIDQISGKLERQKIEQIQQNVNKVEKEVNQNVQQMRDTVEKDLTEIIGSVTALCAELKVSLNKQIDQYQNEQKSTIQRYNISIKKNYDQIIKEGQIIEKGFKEILTNNFDYSNFYQINEFMKKVREKENTFSAQQFIQEINDNLEEFKYDLKNNKYYKTRQVKYIKDSINSLLQNALKNSQQPPSTSNKFKKLATEGKNEINNIQQEYDDEDIMLFDFTRLKLQGQHLINYKRQLYEQQCQDKQQLENNKDSVVEEFLDDDKFQEWYESYDKKSIVMKVKSDFQDPKIDSSMISLQQKALLQTDHKLSINSIATINHNTFATCGNEQKVKIWGFTQNYVIHHKATIELGDLGVQLVYNKQQNSLYVATSRGVIQVYKFPQDVSSSVDLNPNLTKEYVGHTKTVRNISFLPNQYNQLLSISYDKTIKLWNINTEVEQQNALIATFDLPQDEDCKFMETNSQYTIVGCVSGNILIYQNVLVDLNYQQTLQSTIKSKKSERSAAFGPLIRRQPKYQVTELKFIAKLKCSKEKISSIILGSKNPHTAIIGSGNGTITVLDLSKLNSKLEDNLENQNYQLQLQQQKSQPTAANEEEGDKFKESFIEKQQINAEICITFKFRHIHKQRISSLNLFEDNFLVAMSWDGICNLYDISKQKVISSTKYVLQNDEKKHSDGFSAKVSVFDTNKYHILAIGNNDKQVQIFCLQLFNQE</sequence>
<proteinExistence type="predicted"/>
<dbReference type="PROSITE" id="PS00678">
    <property type="entry name" value="WD_REPEATS_1"/>
    <property type="match status" value="1"/>
</dbReference>
<protein>
    <submittedName>
        <fullName evidence="6">WD domain, G-beta repeat protein</fullName>
    </submittedName>
</protein>
<evidence type="ECO:0000313" key="7">
    <source>
        <dbReference type="Proteomes" id="UP000009168"/>
    </source>
</evidence>
<evidence type="ECO:0000256" key="5">
    <source>
        <dbReference type="SAM" id="MobiDB-lite"/>
    </source>
</evidence>
<dbReference type="InterPro" id="IPR001680">
    <property type="entry name" value="WD40_rpt"/>
</dbReference>
<evidence type="ECO:0000256" key="1">
    <source>
        <dbReference type="ARBA" id="ARBA00022574"/>
    </source>
</evidence>
<dbReference type="EMBL" id="GG662717">
    <property type="protein sequence ID" value="EAR94226.1"/>
    <property type="molecule type" value="Genomic_DNA"/>
</dbReference>
<gene>
    <name evidence="6" type="ORF">TTHERM_00522930</name>
</gene>
<feature type="coiled-coil region" evidence="4">
    <location>
        <begin position="158"/>
        <end position="185"/>
    </location>
</feature>
<keyword evidence="2" id="KW-0677">Repeat</keyword>
<feature type="repeat" description="WD" evidence="3">
    <location>
        <begin position="547"/>
        <end position="589"/>
    </location>
</feature>
<name>I7MIS9_TETTS</name>
<evidence type="ECO:0000256" key="4">
    <source>
        <dbReference type="SAM" id="Coils"/>
    </source>
</evidence>
<dbReference type="RefSeq" id="XP_001014471.1">
    <property type="nucleotide sequence ID" value="XM_001014471.3"/>
</dbReference>
<dbReference type="Pfam" id="PF00400">
    <property type="entry name" value="WD40"/>
    <property type="match status" value="1"/>
</dbReference>
<feature type="compositionally biased region" description="Polar residues" evidence="5">
    <location>
        <begin position="1"/>
        <end position="28"/>
    </location>
</feature>
<dbReference type="OrthoDB" id="256303at2759"/>
<accession>I7MIS9</accession>
<evidence type="ECO:0000313" key="6">
    <source>
        <dbReference type="EMBL" id="EAR94226.1"/>
    </source>
</evidence>
<dbReference type="AlphaFoldDB" id="I7MIS9"/>
<dbReference type="Proteomes" id="UP000009168">
    <property type="component" value="Unassembled WGS sequence"/>
</dbReference>
<dbReference type="KEGG" id="tet:TTHERM_00522930"/>
<dbReference type="STRING" id="312017.I7MIS9"/>
<keyword evidence="1 3" id="KW-0853">WD repeat</keyword>
<dbReference type="PROSITE" id="PS50082">
    <property type="entry name" value="WD_REPEATS_2"/>
    <property type="match status" value="1"/>
</dbReference>
<evidence type="ECO:0000256" key="2">
    <source>
        <dbReference type="ARBA" id="ARBA00022737"/>
    </source>
</evidence>